<sequence>MPYRYRPLAMFSALLGWFGLALQLWFSVRLALDEGHSAFHGVWIYLGYYTILTNLLIAAVLTAAALDTPTAVSRFLLRPGVQTAAAMSIVIVSAVYNLMLRQLWTPTGWVLVADVIVHDLMPPLYVLYWWLAVPKASLRWPQVIAWQSYPAGYFTYVLLRGAVNGWYPYPFLDVKALGYLQVVLDALGVLVAFIVVALLLVALGRWQARRQGDAVPEAA</sequence>
<proteinExistence type="predicted"/>
<keyword evidence="1" id="KW-1133">Transmembrane helix</keyword>
<dbReference type="KEGG" id="dtl:H8F01_11115"/>
<keyword evidence="1" id="KW-0812">Transmembrane</keyword>
<feature type="transmembrane region" description="Helical" evidence="1">
    <location>
        <begin position="143"/>
        <end position="159"/>
    </location>
</feature>
<keyword evidence="1" id="KW-0472">Membrane</keyword>
<dbReference type="InterPro" id="IPR049713">
    <property type="entry name" value="Pr6Pr-like"/>
</dbReference>
<dbReference type="RefSeq" id="WP_187059074.1">
    <property type="nucleotide sequence ID" value="NZ_CP060412.1"/>
</dbReference>
<keyword evidence="3" id="KW-1185">Reference proteome</keyword>
<reference evidence="2 3" key="1">
    <citation type="submission" date="2020-08" db="EMBL/GenBank/DDBJ databases">
        <title>Dyella sp. G9 isolated from forest soil.</title>
        <authorList>
            <person name="Fu J."/>
            <person name="Qiu L."/>
        </authorList>
    </citation>
    <scope>NUCLEOTIDE SEQUENCE [LARGE SCALE GENOMIC DNA]</scope>
    <source>
        <strain evidence="2 3">G9</strain>
    </source>
</reference>
<organism evidence="2 3">
    <name type="scientific">Dyella telluris</name>
    <dbReference type="NCBI Taxonomy" id="2763498"/>
    <lineage>
        <taxon>Bacteria</taxon>
        <taxon>Pseudomonadati</taxon>
        <taxon>Pseudomonadota</taxon>
        <taxon>Gammaproteobacteria</taxon>
        <taxon>Lysobacterales</taxon>
        <taxon>Rhodanobacteraceae</taxon>
        <taxon>Dyella</taxon>
    </lineage>
</organism>
<feature type="transmembrane region" description="Helical" evidence="1">
    <location>
        <begin position="46"/>
        <end position="66"/>
    </location>
</feature>
<gene>
    <name evidence="2" type="ORF">H8F01_11115</name>
</gene>
<feature type="transmembrane region" description="Helical" evidence="1">
    <location>
        <begin position="108"/>
        <end position="131"/>
    </location>
</feature>
<protein>
    <submittedName>
        <fullName evidence="2">Pr6Pr family membrane protein</fullName>
    </submittedName>
</protein>
<evidence type="ECO:0000313" key="2">
    <source>
        <dbReference type="EMBL" id="QNK03608.1"/>
    </source>
</evidence>
<dbReference type="AlphaFoldDB" id="A0A7G8QA00"/>
<dbReference type="NCBIfam" id="NF038065">
    <property type="entry name" value="Pr6Pr"/>
    <property type="match status" value="1"/>
</dbReference>
<evidence type="ECO:0000256" key="1">
    <source>
        <dbReference type="SAM" id="Phobius"/>
    </source>
</evidence>
<evidence type="ECO:0000313" key="3">
    <source>
        <dbReference type="Proteomes" id="UP000515873"/>
    </source>
</evidence>
<feature type="transmembrane region" description="Helical" evidence="1">
    <location>
        <begin position="7"/>
        <end position="26"/>
    </location>
</feature>
<feature type="transmembrane region" description="Helical" evidence="1">
    <location>
        <begin position="75"/>
        <end position="96"/>
    </location>
</feature>
<feature type="transmembrane region" description="Helical" evidence="1">
    <location>
        <begin position="179"/>
        <end position="203"/>
    </location>
</feature>
<dbReference type="EMBL" id="CP060412">
    <property type="protein sequence ID" value="QNK03608.1"/>
    <property type="molecule type" value="Genomic_DNA"/>
</dbReference>
<dbReference type="Proteomes" id="UP000515873">
    <property type="component" value="Chromosome"/>
</dbReference>
<name>A0A7G8QA00_9GAMM</name>
<accession>A0A7G8QA00</accession>